<dbReference type="Proteomes" id="UP000799536">
    <property type="component" value="Unassembled WGS sequence"/>
</dbReference>
<feature type="region of interest" description="Disordered" evidence="2">
    <location>
        <begin position="1"/>
        <end position="22"/>
    </location>
</feature>
<organism evidence="3 4">
    <name type="scientific">Delitschia confertaspora ATCC 74209</name>
    <dbReference type="NCBI Taxonomy" id="1513339"/>
    <lineage>
        <taxon>Eukaryota</taxon>
        <taxon>Fungi</taxon>
        <taxon>Dikarya</taxon>
        <taxon>Ascomycota</taxon>
        <taxon>Pezizomycotina</taxon>
        <taxon>Dothideomycetes</taxon>
        <taxon>Pleosporomycetidae</taxon>
        <taxon>Pleosporales</taxon>
        <taxon>Delitschiaceae</taxon>
        <taxon>Delitschia</taxon>
    </lineage>
</organism>
<dbReference type="SUPFAM" id="SSF90250">
    <property type="entry name" value="Troponin coil-coiled subunits"/>
    <property type="match status" value="1"/>
</dbReference>
<feature type="compositionally biased region" description="Polar residues" evidence="2">
    <location>
        <begin position="1"/>
        <end position="10"/>
    </location>
</feature>
<comment type="caution">
    <text evidence="3">The sequence shown here is derived from an EMBL/GenBank/DDBJ whole genome shotgun (WGS) entry which is preliminary data.</text>
</comment>
<dbReference type="AlphaFoldDB" id="A0A9P4JXV6"/>
<name>A0A9P4JXV6_9PLEO</name>
<dbReference type="InterPro" id="IPR038077">
    <property type="entry name" value="Troponin_sf"/>
</dbReference>
<accession>A0A9P4JXV6</accession>
<protein>
    <submittedName>
        <fullName evidence="3">Uncharacterized protein</fullName>
    </submittedName>
</protein>
<dbReference type="EMBL" id="ML993853">
    <property type="protein sequence ID" value="KAF2205542.1"/>
    <property type="molecule type" value="Genomic_DNA"/>
</dbReference>
<evidence type="ECO:0000256" key="2">
    <source>
        <dbReference type="SAM" id="MobiDB-lite"/>
    </source>
</evidence>
<proteinExistence type="predicted"/>
<dbReference type="Gene3D" id="1.20.5.300">
    <property type="match status" value="1"/>
</dbReference>
<evidence type="ECO:0000313" key="4">
    <source>
        <dbReference type="Proteomes" id="UP000799536"/>
    </source>
</evidence>
<sequence length="184" mass="20721">MSSISTSVHISTGAGAPKRRTSRKSLSGVDLLDALKVEENEKEGTVQSNVAITYSPTAVFQASLSLVRSLTASVYITFLKYKQAKAAPRQRRIAQFRKAQGNISTLNATIAKLENTMKELDSTRKELEKTRKELERTTKELDVAIKDLNQTILNLNDTWKTFRSRVDEREVYAILPISILRMPY</sequence>
<evidence type="ECO:0000256" key="1">
    <source>
        <dbReference type="SAM" id="Coils"/>
    </source>
</evidence>
<gene>
    <name evidence="3" type="ORF">GQ43DRAFT_436885</name>
</gene>
<keyword evidence="1" id="KW-0175">Coiled coil</keyword>
<reference evidence="3" key="1">
    <citation type="journal article" date="2020" name="Stud. Mycol.">
        <title>101 Dothideomycetes genomes: a test case for predicting lifestyles and emergence of pathogens.</title>
        <authorList>
            <person name="Haridas S."/>
            <person name="Albert R."/>
            <person name="Binder M."/>
            <person name="Bloem J."/>
            <person name="Labutti K."/>
            <person name="Salamov A."/>
            <person name="Andreopoulos B."/>
            <person name="Baker S."/>
            <person name="Barry K."/>
            <person name="Bills G."/>
            <person name="Bluhm B."/>
            <person name="Cannon C."/>
            <person name="Castanera R."/>
            <person name="Culley D."/>
            <person name="Daum C."/>
            <person name="Ezra D."/>
            <person name="Gonzalez J."/>
            <person name="Henrissat B."/>
            <person name="Kuo A."/>
            <person name="Liang C."/>
            <person name="Lipzen A."/>
            <person name="Lutzoni F."/>
            <person name="Magnuson J."/>
            <person name="Mondo S."/>
            <person name="Nolan M."/>
            <person name="Ohm R."/>
            <person name="Pangilinan J."/>
            <person name="Park H.-J."/>
            <person name="Ramirez L."/>
            <person name="Alfaro M."/>
            <person name="Sun H."/>
            <person name="Tritt A."/>
            <person name="Yoshinaga Y."/>
            <person name="Zwiers L.-H."/>
            <person name="Turgeon B."/>
            <person name="Goodwin S."/>
            <person name="Spatafora J."/>
            <person name="Crous P."/>
            <person name="Grigoriev I."/>
        </authorList>
    </citation>
    <scope>NUCLEOTIDE SEQUENCE</scope>
    <source>
        <strain evidence="3">ATCC 74209</strain>
    </source>
</reference>
<keyword evidence="4" id="KW-1185">Reference proteome</keyword>
<feature type="coiled-coil region" evidence="1">
    <location>
        <begin position="96"/>
        <end position="151"/>
    </location>
</feature>
<evidence type="ECO:0000313" key="3">
    <source>
        <dbReference type="EMBL" id="KAF2205542.1"/>
    </source>
</evidence>